<accession>A0A4V6N774</accession>
<proteinExistence type="predicted"/>
<dbReference type="Proteomes" id="UP000292702">
    <property type="component" value="Unassembled WGS sequence"/>
</dbReference>
<name>A0A4V6N774_9APHY</name>
<dbReference type="EMBL" id="RWJN01000096">
    <property type="protein sequence ID" value="TCD67477.1"/>
    <property type="molecule type" value="Genomic_DNA"/>
</dbReference>
<protein>
    <submittedName>
        <fullName evidence="1">Uncharacterized protein</fullName>
    </submittedName>
</protein>
<comment type="caution">
    <text evidence="1">The sequence shown here is derived from an EMBL/GenBank/DDBJ whole genome shotgun (WGS) entry which is preliminary data.</text>
</comment>
<dbReference type="AlphaFoldDB" id="A0A4V6N774"/>
<organism evidence="1 2">
    <name type="scientific">Steccherinum ochraceum</name>
    <dbReference type="NCBI Taxonomy" id="92696"/>
    <lineage>
        <taxon>Eukaryota</taxon>
        <taxon>Fungi</taxon>
        <taxon>Dikarya</taxon>
        <taxon>Basidiomycota</taxon>
        <taxon>Agaricomycotina</taxon>
        <taxon>Agaricomycetes</taxon>
        <taxon>Polyporales</taxon>
        <taxon>Steccherinaceae</taxon>
        <taxon>Steccherinum</taxon>
    </lineage>
</organism>
<sequence>MTAHLGEVEILDPEWAITALLKTPLRLFYSSEESKEKQASCSWGQKTQSLETWEAQTLVLGFLLAKKMIRINYARETRISETIGSPEDDLATDVVNACEDRDLCRGNKIIQQTSAYQLRMPSAYQTTPHAISWQGVRVAQTNASSGLTRLPEDAPWIGRKCCLCESESESCAALEHDFSSQKTLARKEVLSLSSSRRQVYT</sequence>
<keyword evidence="2" id="KW-1185">Reference proteome</keyword>
<gene>
    <name evidence="1" type="ORF">EIP91_012338</name>
</gene>
<evidence type="ECO:0000313" key="2">
    <source>
        <dbReference type="Proteomes" id="UP000292702"/>
    </source>
</evidence>
<reference evidence="1 2" key="1">
    <citation type="submission" date="2018-11" db="EMBL/GenBank/DDBJ databases">
        <title>Genome assembly of Steccherinum ochraceum LE-BIN_3174, the white-rot fungus of the Steccherinaceae family (The Residual Polyporoid clade, Polyporales, Basidiomycota).</title>
        <authorList>
            <person name="Fedorova T.V."/>
            <person name="Glazunova O.A."/>
            <person name="Landesman E.O."/>
            <person name="Moiseenko K.V."/>
            <person name="Psurtseva N.V."/>
            <person name="Savinova O.S."/>
            <person name="Shakhova N.V."/>
            <person name="Tyazhelova T.V."/>
            <person name="Vasina D.V."/>
        </authorList>
    </citation>
    <scope>NUCLEOTIDE SEQUENCE [LARGE SCALE GENOMIC DNA]</scope>
    <source>
        <strain evidence="1 2">LE-BIN_3174</strain>
    </source>
</reference>
<evidence type="ECO:0000313" key="1">
    <source>
        <dbReference type="EMBL" id="TCD67477.1"/>
    </source>
</evidence>